<dbReference type="EMBL" id="VCKX01000224">
    <property type="protein sequence ID" value="TMR25700.1"/>
    <property type="molecule type" value="Genomic_DNA"/>
</dbReference>
<dbReference type="RefSeq" id="WP_138695986.1">
    <property type="nucleotide sequence ID" value="NZ_JBHSAZ010000062.1"/>
</dbReference>
<comment type="caution">
    <text evidence="1">The sequence shown here is derived from an EMBL/GenBank/DDBJ whole genome shotgun (WGS) entry which is preliminary data.</text>
</comment>
<evidence type="ECO:0000313" key="2">
    <source>
        <dbReference type="Proteomes" id="UP000306628"/>
    </source>
</evidence>
<protein>
    <recommendedName>
        <fullName evidence="3">Tyr recombinase domain-containing protein</fullName>
    </recommendedName>
</protein>
<name>A0A5S4GHH9_9ACTN</name>
<evidence type="ECO:0008006" key="3">
    <source>
        <dbReference type="Google" id="ProtNLM"/>
    </source>
</evidence>
<reference evidence="1 2" key="1">
    <citation type="submission" date="2019-05" db="EMBL/GenBank/DDBJ databases">
        <title>Draft genome sequence of Nonomuraea zeae DSM 100528.</title>
        <authorList>
            <person name="Saricaoglu S."/>
            <person name="Isik K."/>
        </authorList>
    </citation>
    <scope>NUCLEOTIDE SEQUENCE [LARGE SCALE GENOMIC DNA]</scope>
    <source>
        <strain evidence="1 2">DSM 100528</strain>
    </source>
</reference>
<sequence length="219" mass="24019">MLPLVIHGLILSPVFITGNEPAGTDPATGKKDPATLAITGETIRWHLLRAEHTQRIRALIGQATSRKKDGTREPWSIAYRNKHVVALRQVLDRAWLLGLMDADERDRAQRVDQFERSTLPAGGHLPIERVGAMMAACDVDLDPEDVEDPIKREELRRVALRDAAMLAVLYSSGVRRFGLAAVALADYDPAARSLRIRASGARSGWCTSRPARSAVSRGG</sequence>
<accession>A0A5S4GHH9</accession>
<keyword evidence="2" id="KW-1185">Reference proteome</keyword>
<dbReference type="Proteomes" id="UP000306628">
    <property type="component" value="Unassembled WGS sequence"/>
</dbReference>
<proteinExistence type="predicted"/>
<organism evidence="1 2">
    <name type="scientific">Nonomuraea zeae</name>
    <dbReference type="NCBI Taxonomy" id="1642303"/>
    <lineage>
        <taxon>Bacteria</taxon>
        <taxon>Bacillati</taxon>
        <taxon>Actinomycetota</taxon>
        <taxon>Actinomycetes</taxon>
        <taxon>Streptosporangiales</taxon>
        <taxon>Streptosporangiaceae</taxon>
        <taxon>Nonomuraea</taxon>
    </lineage>
</organism>
<evidence type="ECO:0000313" key="1">
    <source>
        <dbReference type="EMBL" id="TMR25700.1"/>
    </source>
</evidence>
<dbReference type="AlphaFoldDB" id="A0A5S4GHH9"/>
<gene>
    <name evidence="1" type="ORF">ETD85_45025</name>
</gene>
<dbReference type="OrthoDB" id="9801717at2"/>